<sequence>MSEERNKILKLLEEGHITSDEAEKLLDAVDKGQHVKESNSKTDTDEDSFKEFKKEFRSFKDGFLSFIDDTIQRIKEGPFEFTFNHVNVNRSFDFSSEGIKQFDFDLVNSSVEFITSDQDQILVELKGKVYKEDDQYKAEQTFDETFSVGVTNDALQISQGQKNVSAEIIIHLPKKEYEQAYIKTINGSIKSRDLTIHIARLSTINGSVRLDGYQGDSVYVETRHGSIRLDQVKLSKAKLETTTGSIYYDGQIEHLDADITTGSLRTYLRNSNVKRVDLKTTTGSAQLYLPKSIKVRGHANTSVGSVDVNIPNVVVQKVEDQIVKKTVQFYNTSDEDESYVDVDIEAKTGSIKINGFS</sequence>
<evidence type="ECO:0000313" key="3">
    <source>
        <dbReference type="EMBL" id="MFD2638978.1"/>
    </source>
</evidence>
<keyword evidence="4" id="KW-1185">Reference proteome</keyword>
<accession>A0ABW5QAD3</accession>
<evidence type="ECO:0000259" key="1">
    <source>
        <dbReference type="Pfam" id="PF13349"/>
    </source>
</evidence>
<feature type="domain" description="DUF4097" evidence="1">
    <location>
        <begin position="100"/>
        <end position="353"/>
    </location>
</feature>
<comment type="caution">
    <text evidence="3">The sequence shown here is derived from an EMBL/GenBank/DDBJ whole genome shotgun (WGS) entry which is preliminary data.</text>
</comment>
<gene>
    <name evidence="3" type="ORF">ACFSW4_08895</name>
</gene>
<name>A0ABW5QAD3_9BACI</name>
<dbReference type="Pfam" id="PF13349">
    <property type="entry name" value="DUF4097"/>
    <property type="match status" value="1"/>
</dbReference>
<dbReference type="InterPro" id="IPR053959">
    <property type="entry name" value="YvlB/LiaX_N"/>
</dbReference>
<evidence type="ECO:0000313" key="4">
    <source>
        <dbReference type="Proteomes" id="UP001597452"/>
    </source>
</evidence>
<reference evidence="4" key="1">
    <citation type="journal article" date="2019" name="Int. J. Syst. Evol. Microbiol.">
        <title>The Global Catalogue of Microorganisms (GCM) 10K type strain sequencing project: providing services to taxonomists for standard genome sequencing and annotation.</title>
        <authorList>
            <consortium name="The Broad Institute Genomics Platform"/>
            <consortium name="The Broad Institute Genome Sequencing Center for Infectious Disease"/>
            <person name="Wu L."/>
            <person name="Ma J."/>
        </authorList>
    </citation>
    <scope>NUCLEOTIDE SEQUENCE [LARGE SCALE GENOMIC DNA]</scope>
    <source>
        <strain evidence="4">TISTR 1571</strain>
    </source>
</reference>
<dbReference type="Proteomes" id="UP001597452">
    <property type="component" value="Unassembled WGS sequence"/>
</dbReference>
<proteinExistence type="predicted"/>
<dbReference type="Pfam" id="PF22746">
    <property type="entry name" value="SHOCT-like_DUF2089-C"/>
    <property type="match status" value="1"/>
</dbReference>
<protein>
    <submittedName>
        <fullName evidence="3">DUF4097 domain-containing protein</fullName>
    </submittedName>
</protein>
<feature type="domain" description="YvlB/LiaX N-terminal" evidence="2">
    <location>
        <begin position="3"/>
        <end position="33"/>
    </location>
</feature>
<dbReference type="RefSeq" id="WP_377328755.1">
    <property type="nucleotide sequence ID" value="NZ_JBHUMZ010000021.1"/>
</dbReference>
<evidence type="ECO:0000259" key="2">
    <source>
        <dbReference type="Pfam" id="PF22746"/>
    </source>
</evidence>
<dbReference type="EMBL" id="JBHUMZ010000021">
    <property type="protein sequence ID" value="MFD2638978.1"/>
    <property type="molecule type" value="Genomic_DNA"/>
</dbReference>
<organism evidence="3 4">
    <name type="scientific">Piscibacillus salipiscarius</name>
    <dbReference type="NCBI Taxonomy" id="299480"/>
    <lineage>
        <taxon>Bacteria</taxon>
        <taxon>Bacillati</taxon>
        <taxon>Bacillota</taxon>
        <taxon>Bacilli</taxon>
        <taxon>Bacillales</taxon>
        <taxon>Bacillaceae</taxon>
        <taxon>Piscibacillus</taxon>
    </lineage>
</organism>
<dbReference type="InterPro" id="IPR025164">
    <property type="entry name" value="Toastrack_DUF4097"/>
</dbReference>